<proteinExistence type="predicted"/>
<protein>
    <submittedName>
        <fullName evidence="2">Zinc finger BED domain-containing protein 5-like</fullName>
    </submittedName>
</protein>
<organism evidence="1 2">
    <name type="scientific">Hydra vulgaris</name>
    <name type="common">Hydra</name>
    <name type="synonym">Hydra attenuata</name>
    <dbReference type="NCBI Taxonomy" id="6087"/>
    <lineage>
        <taxon>Eukaryota</taxon>
        <taxon>Metazoa</taxon>
        <taxon>Cnidaria</taxon>
        <taxon>Hydrozoa</taxon>
        <taxon>Hydroidolina</taxon>
        <taxon>Anthoathecata</taxon>
        <taxon>Aplanulata</taxon>
        <taxon>Hydridae</taxon>
        <taxon>Hydra</taxon>
    </lineage>
</organism>
<dbReference type="PANTHER" id="PTHR45913">
    <property type="entry name" value="EPM2A-INTERACTING PROTEIN 1"/>
    <property type="match status" value="1"/>
</dbReference>
<name>A0ABM4DBD1_HYDVU</name>
<dbReference type="GeneID" id="136089543"/>
<gene>
    <name evidence="2" type="primary">LOC136089543</name>
</gene>
<accession>A0ABM4DBD1</accession>
<dbReference type="RefSeq" id="XP_065671667.1">
    <property type="nucleotide sequence ID" value="XM_065815595.1"/>
</dbReference>
<evidence type="ECO:0000313" key="2">
    <source>
        <dbReference type="RefSeq" id="XP_065671667.1"/>
    </source>
</evidence>
<sequence>MSSASKKKIWQNSEEYLKFGFIPAVHDARLLFCLLCQQCLSNESMKPEILKKNYEKRATSKSLFTAHNGNINRTLEASYQISLLIAKYGKNHTIGEQLIKPSISAFVKTAFGKDDQDVKTMPLSNNTVSRRNDEMSKDVEIQLIVKLNLRLFSVQMDELTLRNSEAVLLTYVRYK</sequence>
<keyword evidence="1" id="KW-1185">Reference proteome</keyword>
<evidence type="ECO:0000313" key="1">
    <source>
        <dbReference type="Proteomes" id="UP001652625"/>
    </source>
</evidence>
<dbReference type="PANTHER" id="PTHR45913:SF19">
    <property type="entry name" value="LOW QUALITY PROTEIN: ZINC FINGER BED DOMAIN-CONTAINING PROTEIN 5-LIKE"/>
    <property type="match status" value="1"/>
</dbReference>
<reference evidence="2" key="1">
    <citation type="submission" date="2025-08" db="UniProtKB">
        <authorList>
            <consortium name="RefSeq"/>
        </authorList>
    </citation>
    <scope>IDENTIFICATION</scope>
</reference>
<dbReference type="Proteomes" id="UP001652625">
    <property type="component" value="Chromosome 13"/>
</dbReference>